<feature type="signal peptide" evidence="2">
    <location>
        <begin position="1"/>
        <end position="29"/>
    </location>
</feature>
<dbReference type="RefSeq" id="WP_341410849.1">
    <property type="nucleotide sequence ID" value="NZ_JBBUTH010000007.1"/>
</dbReference>
<comment type="caution">
    <text evidence="3">The sequence shown here is derived from an EMBL/GenBank/DDBJ whole genome shotgun (WGS) entry which is preliminary data.</text>
</comment>
<keyword evidence="2" id="KW-0732">Signal</keyword>
<gene>
    <name evidence="3" type="ORF">AACH10_12980</name>
</gene>
<sequence length="82" mass="8730">MHTSVKFQRLAISLAAVMLVTTFPTAASAQALFDKLAEKAAQKLAPAQPKPGEFSADDARHSAPAPSPRAARCVRWPVSRTS</sequence>
<keyword evidence="4" id="KW-1185">Reference proteome</keyword>
<protein>
    <submittedName>
        <fullName evidence="3">Uncharacterized protein</fullName>
    </submittedName>
</protein>
<organism evidence="3 4">
    <name type="scientific">Pseudaquabacterium inlustre</name>
    <dbReference type="NCBI Taxonomy" id="2984192"/>
    <lineage>
        <taxon>Bacteria</taxon>
        <taxon>Pseudomonadati</taxon>
        <taxon>Pseudomonadota</taxon>
        <taxon>Betaproteobacteria</taxon>
        <taxon>Burkholderiales</taxon>
        <taxon>Sphaerotilaceae</taxon>
        <taxon>Pseudaquabacterium</taxon>
    </lineage>
</organism>
<feature type="chain" id="PRO_5045177112" evidence="2">
    <location>
        <begin position="30"/>
        <end position="82"/>
    </location>
</feature>
<evidence type="ECO:0000256" key="1">
    <source>
        <dbReference type="SAM" id="MobiDB-lite"/>
    </source>
</evidence>
<accession>A0ABU9CH29</accession>
<name>A0ABU9CH29_9BURK</name>
<evidence type="ECO:0000313" key="4">
    <source>
        <dbReference type="Proteomes" id="UP001365405"/>
    </source>
</evidence>
<proteinExistence type="predicted"/>
<evidence type="ECO:0000313" key="3">
    <source>
        <dbReference type="EMBL" id="MEK8051158.1"/>
    </source>
</evidence>
<reference evidence="3 4" key="1">
    <citation type="submission" date="2024-04" db="EMBL/GenBank/DDBJ databases">
        <title>Novel species of the genus Ideonella isolated from streams.</title>
        <authorList>
            <person name="Lu H."/>
        </authorList>
    </citation>
    <scope>NUCLEOTIDE SEQUENCE [LARGE SCALE GENOMIC DNA]</scope>
    <source>
        <strain evidence="3 4">DXS22W</strain>
    </source>
</reference>
<dbReference type="EMBL" id="JBBUTH010000007">
    <property type="protein sequence ID" value="MEK8051158.1"/>
    <property type="molecule type" value="Genomic_DNA"/>
</dbReference>
<evidence type="ECO:0000256" key="2">
    <source>
        <dbReference type="SAM" id="SignalP"/>
    </source>
</evidence>
<dbReference type="Proteomes" id="UP001365405">
    <property type="component" value="Unassembled WGS sequence"/>
</dbReference>
<feature type="region of interest" description="Disordered" evidence="1">
    <location>
        <begin position="43"/>
        <end position="82"/>
    </location>
</feature>
<feature type="compositionally biased region" description="Low complexity" evidence="1">
    <location>
        <begin position="62"/>
        <end position="71"/>
    </location>
</feature>